<evidence type="ECO:0000256" key="1">
    <source>
        <dbReference type="SAM" id="Phobius"/>
    </source>
</evidence>
<gene>
    <name evidence="2" type="ORF">LZ480_14010</name>
</gene>
<evidence type="ECO:0008006" key="4">
    <source>
        <dbReference type="Google" id="ProtNLM"/>
    </source>
</evidence>
<accession>A0ABS9UFX8</accession>
<evidence type="ECO:0000313" key="2">
    <source>
        <dbReference type="EMBL" id="MCH7322989.1"/>
    </source>
</evidence>
<evidence type="ECO:0000313" key="3">
    <source>
        <dbReference type="Proteomes" id="UP001316087"/>
    </source>
</evidence>
<name>A0ABS9UFX8_9BACL</name>
<reference evidence="2 3" key="1">
    <citation type="submission" date="2022-03" db="EMBL/GenBank/DDBJ databases">
        <authorList>
            <person name="Jo J.-H."/>
            <person name="Im W.-T."/>
        </authorList>
    </citation>
    <scope>NUCLEOTIDE SEQUENCE [LARGE SCALE GENOMIC DNA]</scope>
    <source>
        <strain evidence="2 3">MA9</strain>
    </source>
</reference>
<proteinExistence type="predicted"/>
<keyword evidence="1" id="KW-0472">Membrane</keyword>
<dbReference type="EMBL" id="JAKZFC010000005">
    <property type="protein sequence ID" value="MCH7322989.1"/>
    <property type="molecule type" value="Genomic_DNA"/>
</dbReference>
<protein>
    <recommendedName>
        <fullName evidence="4">DUF4367 domain-containing protein</fullName>
    </recommendedName>
</protein>
<dbReference type="Proteomes" id="UP001316087">
    <property type="component" value="Unassembled WGS sequence"/>
</dbReference>
<keyword evidence="1" id="KW-0812">Transmembrane</keyword>
<feature type="transmembrane region" description="Helical" evidence="1">
    <location>
        <begin position="41"/>
        <end position="60"/>
    </location>
</feature>
<organism evidence="2 3">
    <name type="scientific">Solibacillus palustris</name>
    <dbReference type="NCBI Taxonomy" id="2908203"/>
    <lineage>
        <taxon>Bacteria</taxon>
        <taxon>Bacillati</taxon>
        <taxon>Bacillota</taxon>
        <taxon>Bacilli</taxon>
        <taxon>Bacillales</taxon>
        <taxon>Caryophanaceae</taxon>
        <taxon>Solibacillus</taxon>
    </lineage>
</organism>
<sequence length="476" mass="55194">MTKSQMKQAIDEAISNGPMMNENFVQKILNDKKRPKKTIPFLQPALVVVMMLVIGTLLYFSPSQTKQSAVEIKEYSLTDTQAKLVEGFYTAIAMKDEKALAKVATMSNEEVINRYKAFDLTKQIEVIKTIDDEKELMLYIKLRGATYSYLEKLVLDKESEKFIISDAYEFLFYEEDIELPKSIALTYQDAPIATPMKTTPWKLDKAEQQTINGNTLYQIETKEGMQRIFESFSGERFDLGIASEGISYFNSGESNQFFIIDTLTKQMTYIYLNQQGTYQMITGELDWQSITQYQTEFHDAPFIVTGGTQPKIMTIQNDKLIYANIFANAEFVQPLEFYSSESYGDSLLVKYTEDLRQTSQYFELKSMNLYEDYRLRDMLIAKPEHFKDMSLTNRYKDQLIYIFNEGTIYYRGKTSTGELIEKTYTNIQIETMDNQYFITGDDGFSWTLTRTAPRILQDEKGIEYTIPIAFEDIPQN</sequence>
<dbReference type="RefSeq" id="WP_241370153.1">
    <property type="nucleotide sequence ID" value="NZ_JAKZFC010000005.1"/>
</dbReference>
<keyword evidence="3" id="KW-1185">Reference proteome</keyword>
<keyword evidence="1" id="KW-1133">Transmembrane helix</keyword>
<comment type="caution">
    <text evidence="2">The sequence shown here is derived from an EMBL/GenBank/DDBJ whole genome shotgun (WGS) entry which is preliminary data.</text>
</comment>